<evidence type="ECO:0000256" key="5">
    <source>
        <dbReference type="ARBA" id="ARBA00022729"/>
    </source>
</evidence>
<dbReference type="FunFam" id="2.60.40.60:FF:000001">
    <property type="entry name" value="Protocadherin alpha 2"/>
    <property type="match status" value="1"/>
</dbReference>
<evidence type="ECO:0000256" key="13">
    <source>
        <dbReference type="SAM" id="Phobius"/>
    </source>
</evidence>
<dbReference type="CDD" id="cd11304">
    <property type="entry name" value="Cadherin_repeat"/>
    <property type="match status" value="7"/>
</dbReference>
<organism evidence="15 16">
    <name type="scientific">Xenopus laevis</name>
    <name type="common">African clawed frog</name>
    <dbReference type="NCBI Taxonomy" id="8355"/>
    <lineage>
        <taxon>Eukaryota</taxon>
        <taxon>Metazoa</taxon>
        <taxon>Chordata</taxon>
        <taxon>Craniata</taxon>
        <taxon>Vertebrata</taxon>
        <taxon>Euteleostomi</taxon>
        <taxon>Amphibia</taxon>
        <taxon>Batrachia</taxon>
        <taxon>Anura</taxon>
        <taxon>Pipoidea</taxon>
        <taxon>Pipidae</taxon>
        <taxon>Xenopodinae</taxon>
        <taxon>Xenopus</taxon>
        <taxon>Xenopus</taxon>
    </lineage>
</organism>
<evidence type="ECO:0000256" key="8">
    <source>
        <dbReference type="ARBA" id="ARBA00022889"/>
    </source>
</evidence>
<evidence type="ECO:0000256" key="11">
    <source>
        <dbReference type="ARBA" id="ARBA00023180"/>
    </source>
</evidence>
<evidence type="ECO:0000256" key="6">
    <source>
        <dbReference type="ARBA" id="ARBA00022737"/>
    </source>
</evidence>
<dbReference type="GO" id="GO:0005509">
    <property type="term" value="F:calcium ion binding"/>
    <property type="evidence" value="ECO:0007669"/>
    <property type="project" value="UniProtKB-UniRule"/>
</dbReference>
<dbReference type="Pfam" id="PF08266">
    <property type="entry name" value="Cadherin_2"/>
    <property type="match status" value="1"/>
</dbReference>
<dbReference type="FunFam" id="2.60.40.60:FF:000006">
    <property type="entry name" value="Protocadherin alpha 2"/>
    <property type="match status" value="1"/>
</dbReference>
<evidence type="ECO:0000256" key="2">
    <source>
        <dbReference type="ARBA" id="ARBA00004251"/>
    </source>
</evidence>
<dbReference type="PROSITE" id="PS50268">
    <property type="entry name" value="CADHERIN_2"/>
    <property type="match status" value="6"/>
</dbReference>
<name>A0A974D9S7_XENLA</name>
<keyword evidence="3" id="KW-1003">Cell membrane</keyword>
<dbReference type="GO" id="GO:0007156">
    <property type="term" value="P:homophilic cell adhesion via plasma membrane adhesion molecules"/>
    <property type="evidence" value="ECO:0007669"/>
    <property type="project" value="InterPro"/>
</dbReference>
<dbReference type="FunFam" id="2.60.40.60:FF:000004">
    <property type="entry name" value="Protocadherin 1 gamma 2"/>
    <property type="match status" value="1"/>
</dbReference>
<dbReference type="AlphaFoldDB" id="A0A974D9S7"/>
<dbReference type="InterPro" id="IPR002126">
    <property type="entry name" value="Cadherin-like_dom"/>
</dbReference>
<dbReference type="Pfam" id="PF00028">
    <property type="entry name" value="Cadherin"/>
    <property type="match status" value="5"/>
</dbReference>
<feature type="domain" description="Cadherin" evidence="14">
    <location>
        <begin position="3"/>
        <end position="109"/>
    </location>
</feature>
<evidence type="ECO:0000256" key="1">
    <source>
        <dbReference type="ARBA" id="ARBA00003436"/>
    </source>
</evidence>
<accession>A0A974D9S7</accession>
<dbReference type="Gene3D" id="2.60.40.60">
    <property type="entry name" value="Cadherins"/>
    <property type="match status" value="6"/>
</dbReference>
<comment type="function">
    <text evidence="1">Potential calcium-dependent cell-adhesion protein. May be involved in the establishment and maintenance of specific neuronal connections in the brain.</text>
</comment>
<dbReference type="EMBL" id="CM004471">
    <property type="protein sequence ID" value="OCT87868.1"/>
    <property type="molecule type" value="Genomic_DNA"/>
</dbReference>
<evidence type="ECO:0000256" key="9">
    <source>
        <dbReference type="ARBA" id="ARBA00022989"/>
    </source>
</evidence>
<reference evidence="16" key="1">
    <citation type="journal article" date="2016" name="Nature">
        <title>Genome evolution in the allotetraploid frog Xenopus laevis.</title>
        <authorList>
            <person name="Session A.M."/>
            <person name="Uno Y."/>
            <person name="Kwon T."/>
            <person name="Chapman J.A."/>
            <person name="Toyoda A."/>
            <person name="Takahashi S."/>
            <person name="Fukui A."/>
            <person name="Hikosaka A."/>
            <person name="Suzuki A."/>
            <person name="Kondo M."/>
            <person name="van Heeringen S.J."/>
            <person name="Quigley I."/>
            <person name="Heinz S."/>
            <person name="Ogino H."/>
            <person name="Ochi H."/>
            <person name="Hellsten U."/>
            <person name="Lyons J.B."/>
            <person name="Simakov O."/>
            <person name="Putnam N."/>
            <person name="Stites J."/>
            <person name="Kuroki Y."/>
            <person name="Tanaka T."/>
            <person name="Michiue T."/>
            <person name="Watanabe M."/>
            <person name="Bogdanovic O."/>
            <person name="Lister R."/>
            <person name="Georgiou G."/>
            <person name="Paranjpe S.S."/>
            <person name="van Kruijsbergen I."/>
            <person name="Shu S."/>
            <person name="Carlson J."/>
            <person name="Kinoshita T."/>
            <person name="Ohta Y."/>
            <person name="Mawaribuchi S."/>
            <person name="Jenkins J."/>
            <person name="Grimwood J."/>
            <person name="Schmutz J."/>
            <person name="Mitros T."/>
            <person name="Mozaffari S.V."/>
            <person name="Suzuki Y."/>
            <person name="Haramoto Y."/>
            <person name="Yamamoto T.S."/>
            <person name="Takagi C."/>
            <person name="Heald R."/>
            <person name="Miller K."/>
            <person name="Haudenschild C."/>
            <person name="Kitzman J."/>
            <person name="Nakayama T."/>
            <person name="Izutsu Y."/>
            <person name="Robert J."/>
            <person name="Fortriede J."/>
            <person name="Burns K."/>
            <person name="Lotay V."/>
            <person name="Karimi K."/>
            <person name="Yasuoka Y."/>
            <person name="Dichmann D.S."/>
            <person name="Flajnik M.F."/>
            <person name="Houston D.W."/>
            <person name="Shendure J."/>
            <person name="DuPasquier L."/>
            <person name="Vize P.D."/>
            <person name="Zorn A.M."/>
            <person name="Ito M."/>
            <person name="Marcotte E.M."/>
            <person name="Wallingford J.B."/>
            <person name="Ito Y."/>
            <person name="Asashima M."/>
            <person name="Ueno N."/>
            <person name="Matsuda Y."/>
            <person name="Veenstra G.J."/>
            <person name="Fujiyama A."/>
            <person name="Harland R.M."/>
            <person name="Taira M."/>
            <person name="Rokhsar D.S."/>
        </authorList>
    </citation>
    <scope>NUCLEOTIDE SEQUENCE [LARGE SCALE GENOMIC DNA]</scope>
    <source>
        <strain evidence="16">J</strain>
    </source>
</reference>
<dbReference type="FunFam" id="2.60.40.60:FF:000018">
    <property type="entry name" value="Protocadherin gamma c3"/>
    <property type="match status" value="1"/>
</dbReference>
<dbReference type="PRINTS" id="PR00205">
    <property type="entry name" value="CADHERIN"/>
</dbReference>
<protein>
    <recommendedName>
        <fullName evidence="14">Cadherin domain-containing protein</fullName>
    </recommendedName>
</protein>
<feature type="domain" description="Cadherin" evidence="14">
    <location>
        <begin position="110"/>
        <end position="218"/>
    </location>
</feature>
<feature type="domain" description="Cadherin" evidence="14">
    <location>
        <begin position="554"/>
        <end position="651"/>
    </location>
</feature>
<evidence type="ECO:0000313" key="15">
    <source>
        <dbReference type="EMBL" id="OCT87868.1"/>
    </source>
</evidence>
<keyword evidence="4 13" id="KW-0812">Transmembrane</keyword>
<dbReference type="FunFam" id="2.60.40.60:FF:000129">
    <property type="entry name" value="protocadherin alpha-C2 isoform X1"/>
    <property type="match status" value="1"/>
</dbReference>
<keyword evidence="11" id="KW-0325">Glycoprotein</keyword>
<comment type="subcellular location">
    <subcellularLocation>
        <location evidence="2">Cell membrane</location>
        <topology evidence="2">Single-pass type I membrane protein</topology>
    </subcellularLocation>
</comment>
<evidence type="ECO:0000313" key="16">
    <source>
        <dbReference type="Proteomes" id="UP000694892"/>
    </source>
</evidence>
<dbReference type="Proteomes" id="UP000694892">
    <property type="component" value="Chromosome 3S"/>
</dbReference>
<dbReference type="InterPro" id="IPR013164">
    <property type="entry name" value="Cadherin_N"/>
</dbReference>
<dbReference type="PROSITE" id="PS00232">
    <property type="entry name" value="CADHERIN_1"/>
    <property type="match status" value="4"/>
</dbReference>
<dbReference type="SMART" id="SM00112">
    <property type="entry name" value="CA"/>
    <property type="match status" value="6"/>
</dbReference>
<dbReference type="InterPro" id="IPR020894">
    <property type="entry name" value="Cadherin_CS"/>
</dbReference>
<evidence type="ECO:0000256" key="12">
    <source>
        <dbReference type="PROSITE-ProRule" id="PRU00043"/>
    </source>
</evidence>
<dbReference type="SUPFAM" id="SSF49313">
    <property type="entry name" value="Cadherin-like"/>
    <property type="match status" value="7"/>
</dbReference>
<feature type="domain" description="Cadherin" evidence="14">
    <location>
        <begin position="324"/>
        <end position="428"/>
    </location>
</feature>
<gene>
    <name evidence="15" type="ORF">XELAEV_18021571mg</name>
</gene>
<dbReference type="Pfam" id="PF16492">
    <property type="entry name" value="Cadherin_C_2"/>
    <property type="match status" value="1"/>
</dbReference>
<dbReference type="InterPro" id="IPR050174">
    <property type="entry name" value="Protocadherin/Cadherin-CA"/>
</dbReference>
<dbReference type="InterPro" id="IPR032455">
    <property type="entry name" value="Cadherin_C"/>
</dbReference>
<dbReference type="PANTHER" id="PTHR24028:SF73">
    <property type="entry name" value="PROTOCADHERIN GAMMA-B3-RELATED"/>
    <property type="match status" value="1"/>
</dbReference>
<sequence>MAVTAQLHYSIAEEEKKGYLVGNIAKDLGLNIQDLAKRKFRISSVTAEHLFNVNLENGNLYISDRIDREAVCDITPICSLSLEAVVENPLNIFNVEIEIKDINDNYPSFLKNLMNLEITELTQPGTRFVLGNALDPDIGINSLQTYTINENEYFKLNIKTSSDGRKIPELVLERPLDREKQSSIEIILTALDGGSPVKTGSAVIQIIISDINDNSPFFSKELYHVNLIESAPVNTLVVDLDATDEDEGINGHIAYSLSHITKAAQDKFTIDSQTGEIRTTGELDFETTKAYEMIVEAQDGGGLFSNAKVVIQIVDANDNAPEIIITSVSNSIPEDSSPGTVIALINVRDMDFGENGKIYCEIVQPLPFRITSSSSNYFRLLTTSFLDQEEIDRYNITIKATDKGSPPLSTTKTFTLLISDVNDNSPAFEQNRYVVYIPENNPSGSSIIQVQASDPDLDDNAKITYSIINTNTADFPMYSCVSINSMTGVLYAQCSFDYEQLKEIDIQVMVKDNGSPSLNSTTKVKIYITDLNDNSPKILYPSTGEDNSAMFEIVPQSSNKGDLVTKVIAVDADSGHNAWLSYQFLQGSEPPVFTISQHTGEIRTLRVFQETEVRKHKVIVLVKDNGTPPRSTTINFNIIVTENVQQDIPQINNQFQNSDSLLNLDMYLVVALAVISFLFTLTVMLAVISKCRKPNHSKTFGSATAGLYSQGAPRFPTNYNATLTLPYSYDVCVTLDSKEKEFAFVKPDQIVPVENLIDTDDSGIGNYSVTDSSSAEMNKEEIHKFSCEPQRDKFDQHWCSITTVKICITDLNDNSPKILYPFHVADDSSQFEIVPRSAIKGKFIAKMVQNHLYIGQQTGEIRMFCVFQEKETLRHKVIVLVKDQGNPPRSSTINLNLVIFSLYCQSPARFPGKFNNAIQTLPYPYDVCVAVDTTE</sequence>
<evidence type="ECO:0000256" key="10">
    <source>
        <dbReference type="ARBA" id="ARBA00023136"/>
    </source>
</evidence>
<proteinExistence type="predicted"/>
<dbReference type="InterPro" id="IPR015919">
    <property type="entry name" value="Cadherin-like_sf"/>
</dbReference>
<keyword evidence="6" id="KW-0677">Repeat</keyword>
<dbReference type="PANTHER" id="PTHR24028">
    <property type="entry name" value="CADHERIN-87A"/>
    <property type="match status" value="1"/>
</dbReference>
<dbReference type="FunFam" id="2.60.40.60:FF:000002">
    <property type="entry name" value="Protocadherin alpha 2"/>
    <property type="match status" value="1"/>
</dbReference>
<evidence type="ECO:0000259" key="14">
    <source>
        <dbReference type="PROSITE" id="PS50268"/>
    </source>
</evidence>
<keyword evidence="5" id="KW-0732">Signal</keyword>
<evidence type="ECO:0000256" key="7">
    <source>
        <dbReference type="ARBA" id="ARBA00022837"/>
    </source>
</evidence>
<feature type="transmembrane region" description="Helical" evidence="13">
    <location>
        <begin position="666"/>
        <end position="688"/>
    </location>
</feature>
<evidence type="ECO:0000256" key="4">
    <source>
        <dbReference type="ARBA" id="ARBA00022692"/>
    </source>
</evidence>
<feature type="domain" description="Cadherin" evidence="14">
    <location>
        <begin position="429"/>
        <end position="538"/>
    </location>
</feature>
<evidence type="ECO:0000256" key="3">
    <source>
        <dbReference type="ARBA" id="ARBA00022475"/>
    </source>
</evidence>
<keyword evidence="8" id="KW-0130">Cell adhesion</keyword>
<keyword evidence="9 13" id="KW-1133">Transmembrane helix</keyword>
<keyword evidence="7 12" id="KW-0106">Calcium</keyword>
<dbReference type="OMA" id="WIAVIDA"/>
<dbReference type="GO" id="GO:0005886">
    <property type="term" value="C:plasma membrane"/>
    <property type="evidence" value="ECO:0007669"/>
    <property type="project" value="UniProtKB-SubCell"/>
</dbReference>
<feature type="domain" description="Cadherin" evidence="14">
    <location>
        <begin position="219"/>
        <end position="323"/>
    </location>
</feature>
<keyword evidence="10 13" id="KW-0472">Membrane</keyword>